<evidence type="ECO:0000313" key="2">
    <source>
        <dbReference type="EMBL" id="BAS70836.1"/>
    </source>
</evidence>
<feature type="transmembrane region" description="Helical" evidence="1">
    <location>
        <begin position="126"/>
        <end position="143"/>
    </location>
</feature>
<accession>A0A0P0UZL9</accession>
<reference evidence="2 3" key="3">
    <citation type="journal article" date="2013" name="Rice">
        <title>Improvement of the Oryza sativa Nipponbare reference genome using next generation sequence and optical map data.</title>
        <authorList>
            <person name="Kawahara Y."/>
            <person name="de la Bastide M."/>
            <person name="Hamilton J.P."/>
            <person name="Kanamori H."/>
            <person name="McCombie W.R."/>
            <person name="Ouyang S."/>
            <person name="Schwartz D.C."/>
            <person name="Tanaka T."/>
            <person name="Wu J."/>
            <person name="Zhou S."/>
            <person name="Childs K.L."/>
            <person name="Davidson R.M."/>
            <person name="Lin H."/>
            <person name="Quesada-Ocampo L."/>
            <person name="Vaillancourt B."/>
            <person name="Sakai H."/>
            <person name="Lee S.S."/>
            <person name="Kim J."/>
            <person name="Numa H."/>
            <person name="Itoh T."/>
            <person name="Buell C.R."/>
            <person name="Matsumoto T."/>
        </authorList>
    </citation>
    <scope>NUCLEOTIDE SEQUENCE [LARGE SCALE GENOMIC DNA]</scope>
    <source>
        <strain evidence="3">cv. Nipponbare</strain>
    </source>
</reference>
<dbReference type="PaxDb" id="39947-A0A0P0UZL9"/>
<protein>
    <submittedName>
        <fullName evidence="2">Os01g0192401 protein</fullName>
    </submittedName>
</protein>
<evidence type="ECO:0000313" key="3">
    <source>
        <dbReference type="Proteomes" id="UP000059680"/>
    </source>
</evidence>
<feature type="transmembrane region" description="Helical" evidence="1">
    <location>
        <begin position="74"/>
        <end position="96"/>
    </location>
</feature>
<feature type="non-terminal residue" evidence="2">
    <location>
        <position position="1"/>
    </location>
</feature>
<dbReference type="Gramene" id="Os01t0192401-00">
    <property type="protein sequence ID" value="Os01t0192401-00"/>
    <property type="gene ID" value="Os01g0192401"/>
</dbReference>
<keyword evidence="1" id="KW-1133">Transmembrane helix</keyword>
<reference evidence="2 3" key="2">
    <citation type="journal article" date="2013" name="Plant Cell Physiol.">
        <title>Rice Annotation Project Database (RAP-DB): an integrative and interactive database for rice genomics.</title>
        <authorList>
            <person name="Sakai H."/>
            <person name="Lee S.S."/>
            <person name="Tanaka T."/>
            <person name="Numa H."/>
            <person name="Kim J."/>
            <person name="Kawahara Y."/>
            <person name="Wakimoto H."/>
            <person name="Yang C.C."/>
            <person name="Iwamoto M."/>
            <person name="Abe T."/>
            <person name="Yamada Y."/>
            <person name="Muto A."/>
            <person name="Inokuchi H."/>
            <person name="Ikemura T."/>
            <person name="Matsumoto T."/>
            <person name="Sasaki T."/>
            <person name="Itoh T."/>
        </authorList>
    </citation>
    <scope>NUCLEOTIDE SEQUENCE [LARGE SCALE GENOMIC DNA]</scope>
    <source>
        <strain evidence="3">cv. Nipponbare</strain>
    </source>
</reference>
<reference evidence="3" key="1">
    <citation type="journal article" date="2005" name="Nature">
        <title>The map-based sequence of the rice genome.</title>
        <authorList>
            <consortium name="International rice genome sequencing project (IRGSP)"/>
            <person name="Matsumoto T."/>
            <person name="Wu J."/>
            <person name="Kanamori H."/>
            <person name="Katayose Y."/>
            <person name="Fujisawa M."/>
            <person name="Namiki N."/>
            <person name="Mizuno H."/>
            <person name="Yamamoto K."/>
            <person name="Antonio B.A."/>
            <person name="Baba T."/>
            <person name="Sakata K."/>
            <person name="Nagamura Y."/>
            <person name="Aoki H."/>
            <person name="Arikawa K."/>
            <person name="Arita K."/>
            <person name="Bito T."/>
            <person name="Chiden Y."/>
            <person name="Fujitsuka N."/>
            <person name="Fukunaka R."/>
            <person name="Hamada M."/>
            <person name="Harada C."/>
            <person name="Hayashi A."/>
            <person name="Hijishita S."/>
            <person name="Honda M."/>
            <person name="Hosokawa S."/>
            <person name="Ichikawa Y."/>
            <person name="Idonuma A."/>
            <person name="Iijima M."/>
            <person name="Ikeda M."/>
            <person name="Ikeno M."/>
            <person name="Ito K."/>
            <person name="Ito S."/>
            <person name="Ito T."/>
            <person name="Ito Y."/>
            <person name="Ito Y."/>
            <person name="Iwabuchi A."/>
            <person name="Kamiya K."/>
            <person name="Karasawa W."/>
            <person name="Kurita K."/>
            <person name="Katagiri S."/>
            <person name="Kikuta A."/>
            <person name="Kobayashi H."/>
            <person name="Kobayashi N."/>
            <person name="Machita K."/>
            <person name="Maehara T."/>
            <person name="Masukawa M."/>
            <person name="Mizubayashi T."/>
            <person name="Mukai Y."/>
            <person name="Nagasaki H."/>
            <person name="Nagata Y."/>
            <person name="Naito S."/>
            <person name="Nakashima M."/>
            <person name="Nakama Y."/>
            <person name="Nakamichi Y."/>
            <person name="Nakamura M."/>
            <person name="Meguro A."/>
            <person name="Negishi M."/>
            <person name="Ohta I."/>
            <person name="Ohta T."/>
            <person name="Okamoto M."/>
            <person name="Ono N."/>
            <person name="Saji S."/>
            <person name="Sakaguchi M."/>
            <person name="Sakai K."/>
            <person name="Shibata M."/>
            <person name="Shimokawa T."/>
            <person name="Song J."/>
            <person name="Takazaki Y."/>
            <person name="Terasawa K."/>
            <person name="Tsugane M."/>
            <person name="Tsuji K."/>
            <person name="Ueda S."/>
            <person name="Waki K."/>
            <person name="Yamagata H."/>
            <person name="Yamamoto M."/>
            <person name="Yamamoto S."/>
            <person name="Yamane H."/>
            <person name="Yoshiki S."/>
            <person name="Yoshihara R."/>
            <person name="Yukawa K."/>
            <person name="Zhong H."/>
            <person name="Yano M."/>
            <person name="Yuan Q."/>
            <person name="Ouyang S."/>
            <person name="Liu J."/>
            <person name="Jones K.M."/>
            <person name="Gansberger K."/>
            <person name="Moffat K."/>
            <person name="Hill J."/>
            <person name="Bera J."/>
            <person name="Fadrosh D."/>
            <person name="Jin S."/>
            <person name="Johri S."/>
            <person name="Kim M."/>
            <person name="Overton L."/>
            <person name="Reardon M."/>
            <person name="Tsitrin T."/>
            <person name="Vuong H."/>
            <person name="Weaver B."/>
            <person name="Ciecko A."/>
            <person name="Tallon L."/>
            <person name="Jackson J."/>
            <person name="Pai G."/>
            <person name="Aken S.V."/>
            <person name="Utterback T."/>
            <person name="Reidmuller S."/>
            <person name="Feldblyum T."/>
            <person name="Hsiao J."/>
            <person name="Zismann V."/>
            <person name="Iobst S."/>
            <person name="de Vazeille A.R."/>
            <person name="Buell C.R."/>
            <person name="Ying K."/>
            <person name="Li Y."/>
            <person name="Lu T."/>
            <person name="Huang Y."/>
            <person name="Zhao Q."/>
            <person name="Feng Q."/>
            <person name="Zhang L."/>
            <person name="Zhu J."/>
            <person name="Weng Q."/>
            <person name="Mu J."/>
            <person name="Lu Y."/>
            <person name="Fan D."/>
            <person name="Liu Y."/>
            <person name="Guan J."/>
            <person name="Zhang Y."/>
            <person name="Yu S."/>
            <person name="Liu X."/>
            <person name="Zhang Y."/>
            <person name="Hong G."/>
            <person name="Han B."/>
            <person name="Choisne N."/>
            <person name="Demange N."/>
            <person name="Orjeda G."/>
            <person name="Samain S."/>
            <person name="Cattolico L."/>
            <person name="Pelletier E."/>
            <person name="Couloux A."/>
            <person name="Segurens B."/>
            <person name="Wincker P."/>
            <person name="D'Hont A."/>
            <person name="Scarpelli C."/>
            <person name="Weissenbach J."/>
            <person name="Salanoubat M."/>
            <person name="Quetier F."/>
            <person name="Yu Y."/>
            <person name="Kim H.R."/>
            <person name="Rambo T."/>
            <person name="Currie J."/>
            <person name="Collura K."/>
            <person name="Luo M."/>
            <person name="Yang T."/>
            <person name="Ammiraju J.S.S."/>
            <person name="Engler F."/>
            <person name="Soderlund C."/>
            <person name="Wing R.A."/>
            <person name="Palmer L.E."/>
            <person name="de la Bastide M."/>
            <person name="Spiegel L."/>
            <person name="Nascimento L."/>
            <person name="Zutavern T."/>
            <person name="O'Shaughnessy A."/>
            <person name="Dike S."/>
            <person name="Dedhia N."/>
            <person name="Preston R."/>
            <person name="Balija V."/>
            <person name="McCombie W.R."/>
            <person name="Chow T."/>
            <person name="Chen H."/>
            <person name="Chung M."/>
            <person name="Chen C."/>
            <person name="Shaw J."/>
            <person name="Wu H."/>
            <person name="Hsiao K."/>
            <person name="Chao Y."/>
            <person name="Chu M."/>
            <person name="Cheng C."/>
            <person name="Hour A."/>
            <person name="Lee P."/>
            <person name="Lin S."/>
            <person name="Lin Y."/>
            <person name="Liou J."/>
            <person name="Liu S."/>
            <person name="Hsing Y."/>
            <person name="Raghuvanshi S."/>
            <person name="Mohanty A."/>
            <person name="Bharti A.K."/>
            <person name="Gaur A."/>
            <person name="Gupta V."/>
            <person name="Kumar D."/>
            <person name="Ravi V."/>
            <person name="Vij S."/>
            <person name="Kapur A."/>
            <person name="Khurana P."/>
            <person name="Khurana P."/>
            <person name="Khurana J.P."/>
            <person name="Tyagi A.K."/>
            <person name="Gaikwad K."/>
            <person name="Singh A."/>
            <person name="Dalal V."/>
            <person name="Srivastava S."/>
            <person name="Dixit A."/>
            <person name="Pal A.K."/>
            <person name="Ghazi I.A."/>
            <person name="Yadav M."/>
            <person name="Pandit A."/>
            <person name="Bhargava A."/>
            <person name="Sureshbabu K."/>
            <person name="Batra K."/>
            <person name="Sharma T.R."/>
            <person name="Mohapatra T."/>
            <person name="Singh N.K."/>
            <person name="Messing J."/>
            <person name="Nelson A.B."/>
            <person name="Fuks G."/>
            <person name="Kavchok S."/>
            <person name="Keizer G."/>
            <person name="Linton E."/>
            <person name="Llaca V."/>
            <person name="Song R."/>
            <person name="Tanyolac B."/>
            <person name="Young S."/>
            <person name="Ho-Il K."/>
            <person name="Hahn J.H."/>
            <person name="Sangsakoo G."/>
            <person name="Vanavichit A."/>
            <person name="de Mattos Luiz.A.T."/>
            <person name="Zimmer P.D."/>
            <person name="Malone G."/>
            <person name="Dellagostin O."/>
            <person name="de Oliveira A.C."/>
            <person name="Bevan M."/>
            <person name="Bancroft I."/>
            <person name="Minx P."/>
            <person name="Cordum H."/>
            <person name="Wilson R."/>
            <person name="Cheng Z."/>
            <person name="Jin W."/>
            <person name="Jiang J."/>
            <person name="Leong S.A."/>
            <person name="Iwama H."/>
            <person name="Gojobori T."/>
            <person name="Itoh T."/>
            <person name="Niimura Y."/>
            <person name="Fujii Y."/>
            <person name="Habara T."/>
            <person name="Sakai H."/>
            <person name="Sato Y."/>
            <person name="Wilson G."/>
            <person name="Kumar K."/>
            <person name="McCouch S."/>
            <person name="Juretic N."/>
            <person name="Hoen D."/>
            <person name="Wright S."/>
            <person name="Bruskiewich R."/>
            <person name="Bureau T."/>
            <person name="Miyao A."/>
            <person name="Hirochika H."/>
            <person name="Nishikawa T."/>
            <person name="Kadowaki K."/>
            <person name="Sugiura M."/>
            <person name="Burr B."/>
            <person name="Sasaki T."/>
        </authorList>
    </citation>
    <scope>NUCLEOTIDE SEQUENCE [LARGE SCALE GENOMIC DNA]</scope>
    <source>
        <strain evidence="3">cv. Nipponbare</strain>
    </source>
</reference>
<feature type="transmembrane region" description="Helical" evidence="1">
    <location>
        <begin position="103"/>
        <end position="120"/>
    </location>
</feature>
<dbReference type="EMBL" id="AP014957">
    <property type="protein sequence ID" value="BAS70836.1"/>
    <property type="molecule type" value="Genomic_DNA"/>
</dbReference>
<dbReference type="InParanoid" id="A0A0P0UZL9"/>
<evidence type="ECO:0000256" key="1">
    <source>
        <dbReference type="SAM" id="Phobius"/>
    </source>
</evidence>
<gene>
    <name evidence="2" type="ordered locus">Os01g0192401</name>
    <name evidence="2" type="ORF">OSNPB_010192401</name>
</gene>
<proteinExistence type="predicted"/>
<keyword evidence="3" id="KW-1185">Reference proteome</keyword>
<dbReference type="AlphaFoldDB" id="A0A0P0UZL9"/>
<keyword evidence="1" id="KW-0472">Membrane</keyword>
<keyword evidence="1" id="KW-0812">Transmembrane</keyword>
<organism evidence="2 3">
    <name type="scientific">Oryza sativa subsp. japonica</name>
    <name type="common">Rice</name>
    <dbReference type="NCBI Taxonomy" id="39947"/>
    <lineage>
        <taxon>Eukaryota</taxon>
        <taxon>Viridiplantae</taxon>
        <taxon>Streptophyta</taxon>
        <taxon>Embryophyta</taxon>
        <taxon>Tracheophyta</taxon>
        <taxon>Spermatophyta</taxon>
        <taxon>Magnoliopsida</taxon>
        <taxon>Liliopsida</taxon>
        <taxon>Poales</taxon>
        <taxon>Poaceae</taxon>
        <taxon>BOP clade</taxon>
        <taxon>Oryzoideae</taxon>
        <taxon>Oryzeae</taxon>
        <taxon>Oryzinae</taxon>
        <taxon>Oryza</taxon>
        <taxon>Oryza sativa</taxon>
    </lineage>
</organism>
<sequence length="144" mass="16401">HRHRRRHRVVASGVVRRRIRCEVREVNRHHHGRLRPVVVVVVLVLHCHRRWFRFVAVAAALGGGVFGRCRLPTGAASLVGACGGFLPGRALAAFLLARRRRRWRLVAFAVLAFVFARALLVRRRGRLLAAIAVALLAFFRRRSR</sequence>
<feature type="transmembrane region" description="Helical" evidence="1">
    <location>
        <begin position="51"/>
        <end position="68"/>
    </location>
</feature>
<name>A0A0P0UZL9_ORYSJ</name>
<dbReference type="Proteomes" id="UP000059680">
    <property type="component" value="Chromosome 1"/>
</dbReference>